<dbReference type="GO" id="GO:0005634">
    <property type="term" value="C:nucleus"/>
    <property type="evidence" value="ECO:0007669"/>
    <property type="project" value="TreeGrafter"/>
</dbReference>
<feature type="compositionally biased region" description="Polar residues" evidence="2">
    <location>
        <begin position="60"/>
        <end position="80"/>
    </location>
</feature>
<evidence type="ECO:0000313" key="3">
    <source>
        <dbReference type="EMBL" id="KAK9067314.1"/>
    </source>
</evidence>
<dbReference type="InterPro" id="IPR045137">
    <property type="entry name" value="RBM26/27"/>
</dbReference>
<reference evidence="3 4" key="1">
    <citation type="submission" date="2024-04" db="EMBL/GenBank/DDBJ databases">
        <title>The reference genome of an endangered Asteraceae, Deinandra increscens subsp. villosa, native to the Central Coast of California.</title>
        <authorList>
            <person name="Guilliams M."/>
            <person name="Hasenstab-Lehman K."/>
            <person name="Meyer R."/>
            <person name="Mcevoy S."/>
        </authorList>
    </citation>
    <scope>NUCLEOTIDE SEQUENCE [LARGE SCALE GENOMIC DNA]</scope>
    <source>
        <tissue evidence="3">Leaf</tissue>
    </source>
</reference>
<evidence type="ECO:0000313" key="4">
    <source>
        <dbReference type="Proteomes" id="UP001408789"/>
    </source>
</evidence>
<proteinExistence type="predicted"/>
<dbReference type="EMBL" id="JBCNJP010000015">
    <property type="protein sequence ID" value="KAK9067314.1"/>
    <property type="molecule type" value="Genomic_DNA"/>
</dbReference>
<keyword evidence="4" id="KW-1185">Reference proteome</keyword>
<comment type="caution">
    <text evidence="3">The sequence shown here is derived from an EMBL/GenBank/DDBJ whole genome shotgun (WGS) entry which is preliminary data.</text>
</comment>
<sequence>MQLQNTYLQKTYRRRSKPFQNGHLCGETGSWSNETWKSYSFNPLEKEVCVKFEQKKPRLTQLSRGPSDLNQRSKVNQSFSGDPGAVRGGRRDSSQLSQCEPRFSSVDIASQMVQQGSVPHSLFAGRGLAMVSNSHGQSCSQFPNGGLDTFHRFGLQGTYSLSQLNLPLSLSSGNLSAAPVGTGSTLATSVVTNTLLNSKGPHGKNNKDEVGGIDSAAADFYDPDQPLWRNDSHTSTGLQSTSQPNVKNAGSLLDRGLSGNHPVGRSDGSDNDLVTSRGAVASLKTRSSVQGRITSIKKRTEMGENIISKTSPSNIMQNETTSNYIQDPPHCQKMNNSDSSLKVQSGVARMNLSELLFSSLKEKKQRRLLWHQKRNDFRRKLDELEKKATAPKAEVAPEQLAKNEFGILAYSAKAAAPSAGDHDVIVPSAQDAVVATGNKSVGLSGKQSCKINLALALPESSSLKSSPLSFVNLGSPVVNNRFKLDNRPTAFKVVPPLPDGFAEFSPNGDLSNVQLDNTETSKAAAQIYFRTRHAAEKAFWGCKSWKGHNLQFVWLNSSNSRKDCVSRQSSSPFSKENLLHLHPGNRIHLEMEILKKPKSR</sequence>
<evidence type="ECO:0000256" key="2">
    <source>
        <dbReference type="SAM" id="MobiDB-lite"/>
    </source>
</evidence>
<dbReference type="PANTHER" id="PTHR14398">
    <property type="entry name" value="RNA RECOGNITION RRM/RNP DOMAIN"/>
    <property type="match status" value="1"/>
</dbReference>
<protein>
    <submittedName>
        <fullName evidence="3">Uncharacterized protein</fullName>
    </submittedName>
</protein>
<evidence type="ECO:0000256" key="1">
    <source>
        <dbReference type="ARBA" id="ARBA00022884"/>
    </source>
</evidence>
<keyword evidence="1" id="KW-0694">RNA-binding</keyword>
<dbReference type="GO" id="GO:0003723">
    <property type="term" value="F:RNA binding"/>
    <property type="evidence" value="ECO:0007669"/>
    <property type="project" value="UniProtKB-KW"/>
</dbReference>
<gene>
    <name evidence="3" type="ORF">SSX86_014640</name>
</gene>
<accession>A0AAP0D9T7</accession>
<feature type="region of interest" description="Disordered" evidence="2">
    <location>
        <begin position="60"/>
        <end position="97"/>
    </location>
</feature>
<organism evidence="3 4">
    <name type="scientific">Deinandra increscens subsp. villosa</name>
    <dbReference type="NCBI Taxonomy" id="3103831"/>
    <lineage>
        <taxon>Eukaryota</taxon>
        <taxon>Viridiplantae</taxon>
        <taxon>Streptophyta</taxon>
        <taxon>Embryophyta</taxon>
        <taxon>Tracheophyta</taxon>
        <taxon>Spermatophyta</taxon>
        <taxon>Magnoliopsida</taxon>
        <taxon>eudicotyledons</taxon>
        <taxon>Gunneridae</taxon>
        <taxon>Pentapetalae</taxon>
        <taxon>asterids</taxon>
        <taxon>campanulids</taxon>
        <taxon>Asterales</taxon>
        <taxon>Asteraceae</taxon>
        <taxon>Asteroideae</taxon>
        <taxon>Heliantheae alliance</taxon>
        <taxon>Madieae</taxon>
        <taxon>Madiinae</taxon>
        <taxon>Deinandra</taxon>
    </lineage>
</organism>
<dbReference type="PANTHER" id="PTHR14398:SF6">
    <property type="entry name" value="ZINC FINGER, CCCH-TYPE, NUCLEOTIDE-BINDING ALPHA-BETA PLAIT DOMAIN PROTEIN-RELATED"/>
    <property type="match status" value="1"/>
</dbReference>
<dbReference type="Proteomes" id="UP001408789">
    <property type="component" value="Unassembled WGS sequence"/>
</dbReference>
<name>A0AAP0D9T7_9ASTR</name>
<feature type="region of interest" description="Disordered" evidence="2">
    <location>
        <begin position="197"/>
        <end position="216"/>
    </location>
</feature>
<feature type="compositionally biased region" description="Polar residues" evidence="2">
    <location>
        <begin position="233"/>
        <end position="248"/>
    </location>
</feature>
<feature type="region of interest" description="Disordered" evidence="2">
    <location>
        <begin position="221"/>
        <end position="274"/>
    </location>
</feature>
<dbReference type="AlphaFoldDB" id="A0AAP0D9T7"/>